<organism evidence="2 3">
    <name type="scientific">Candidatus Acididesulfobacter diazotrophicus</name>
    <dbReference type="NCBI Taxonomy" id="2597226"/>
    <lineage>
        <taxon>Bacteria</taxon>
        <taxon>Deltaproteobacteria</taxon>
        <taxon>Candidatus Acidulodesulfobacterales</taxon>
        <taxon>Candidatus Acididesulfobacter</taxon>
    </lineage>
</organism>
<reference evidence="2 3" key="1">
    <citation type="journal article" date="2019" name="ISME J.">
        <title>Insights into ecological role of a new deltaproteobacterial order Candidatus Acidulodesulfobacterales by metagenomics and metatranscriptomics.</title>
        <authorList>
            <person name="Tan S."/>
            <person name="Liu J."/>
            <person name="Fang Y."/>
            <person name="Hedlund B.P."/>
            <person name="Lian Z.H."/>
            <person name="Huang L.Y."/>
            <person name="Li J.T."/>
            <person name="Huang L.N."/>
            <person name="Li W.J."/>
            <person name="Jiang H.C."/>
            <person name="Dong H.L."/>
            <person name="Shu W.S."/>
        </authorList>
    </citation>
    <scope>NUCLEOTIDE SEQUENCE [LARGE SCALE GENOMIC DNA]</scope>
    <source>
        <strain evidence="2">AP1</strain>
    </source>
</reference>
<dbReference type="EMBL" id="SGBB01000001">
    <property type="protein sequence ID" value="RZD19449.1"/>
    <property type="molecule type" value="Genomic_DNA"/>
</dbReference>
<name>A0A519BQG4_9DELT</name>
<sequence length="305" mass="35098">MDDFDKFIEDTVFPELNPLEEIRKNKLTTFWIGITVISVIAFIIIVISLNVFAIFFVLILSLISISFFYRSIFKSYDAEFSSKAIGNIVKFINKNLEYSRNSHITEAEYKSSKLFLTGYDGFSGRDLVYGKIDKTAIKFSYLYTYYEEEDEDSNGNKTTHTCTIFAGLFLIADFNKIFSGEVYVFPHGFRLFSPRKGTKKISLEDPNFNDLFDVYGSDPVVSMYVISTSLAARLLDFKKRFNSKANFSLINSTLCLAINDYKPFKVPVFTTVLNKDIYYNYLNQLKFATGIVDDLNLNTRIWTVS</sequence>
<evidence type="ECO:0000313" key="2">
    <source>
        <dbReference type="EMBL" id="RZD19449.1"/>
    </source>
</evidence>
<feature type="transmembrane region" description="Helical" evidence="1">
    <location>
        <begin position="53"/>
        <end position="73"/>
    </location>
</feature>
<feature type="transmembrane region" description="Helical" evidence="1">
    <location>
        <begin position="27"/>
        <end position="47"/>
    </location>
</feature>
<evidence type="ECO:0000256" key="1">
    <source>
        <dbReference type="SAM" id="Phobius"/>
    </source>
</evidence>
<keyword evidence="1" id="KW-0812">Transmembrane</keyword>
<evidence type="ECO:0000313" key="3">
    <source>
        <dbReference type="Proteomes" id="UP000319296"/>
    </source>
</evidence>
<dbReference type="Pfam" id="PF11335">
    <property type="entry name" value="DUF3137"/>
    <property type="match status" value="1"/>
</dbReference>
<dbReference type="AlphaFoldDB" id="A0A519BQG4"/>
<keyword evidence="1" id="KW-1133">Transmembrane helix</keyword>
<dbReference type="InterPro" id="IPR021484">
    <property type="entry name" value="DUF3137"/>
</dbReference>
<proteinExistence type="predicted"/>
<accession>A0A519BQG4</accession>
<protein>
    <submittedName>
        <fullName evidence="2">DUF3137 domain-containing protein</fullName>
    </submittedName>
</protein>
<dbReference type="Proteomes" id="UP000319296">
    <property type="component" value="Unassembled WGS sequence"/>
</dbReference>
<gene>
    <name evidence="2" type="ORF">EVG15_00785</name>
</gene>
<comment type="caution">
    <text evidence="2">The sequence shown here is derived from an EMBL/GenBank/DDBJ whole genome shotgun (WGS) entry which is preliminary data.</text>
</comment>
<keyword evidence="1" id="KW-0472">Membrane</keyword>